<dbReference type="Proteomes" id="UP000018721">
    <property type="component" value="Unassembled WGS sequence"/>
</dbReference>
<feature type="compositionally biased region" description="Basic and acidic residues" evidence="1">
    <location>
        <begin position="95"/>
        <end position="104"/>
    </location>
</feature>
<proteinExistence type="predicted"/>
<protein>
    <submittedName>
        <fullName evidence="2">Uncharacterized protein</fullName>
    </submittedName>
</protein>
<feature type="region of interest" description="Disordered" evidence="1">
    <location>
        <begin position="59"/>
        <end position="119"/>
    </location>
</feature>
<keyword evidence="3" id="KW-1185">Reference proteome</keyword>
<organism evidence="2 3">
    <name type="scientific">Phytophthora nicotianae P1569</name>
    <dbReference type="NCBI Taxonomy" id="1317065"/>
    <lineage>
        <taxon>Eukaryota</taxon>
        <taxon>Sar</taxon>
        <taxon>Stramenopiles</taxon>
        <taxon>Oomycota</taxon>
        <taxon>Peronosporomycetes</taxon>
        <taxon>Peronosporales</taxon>
        <taxon>Peronosporaceae</taxon>
        <taxon>Phytophthora</taxon>
    </lineage>
</organism>
<feature type="compositionally biased region" description="Polar residues" evidence="1">
    <location>
        <begin position="72"/>
        <end position="85"/>
    </location>
</feature>
<evidence type="ECO:0000256" key="1">
    <source>
        <dbReference type="SAM" id="MobiDB-lite"/>
    </source>
</evidence>
<evidence type="ECO:0000313" key="2">
    <source>
        <dbReference type="EMBL" id="ETI48505.1"/>
    </source>
</evidence>
<accession>V9FAN8</accession>
<feature type="compositionally biased region" description="Polar residues" evidence="1">
    <location>
        <begin position="1"/>
        <end position="20"/>
    </location>
</feature>
<sequence>MTPGTPNKARQPSAAQQTQLDAKERQVTAALQRCQDAAEAERRGAVALQNARVRVAVDEAEKRKTSERQVTRPDSTVTSSVSCSPRTLLPPNKKRPQDTQRPESDAPLPPAQRYLPHVI</sequence>
<evidence type="ECO:0000313" key="3">
    <source>
        <dbReference type="Proteomes" id="UP000018721"/>
    </source>
</evidence>
<feature type="compositionally biased region" description="Basic and acidic residues" evidence="1">
    <location>
        <begin position="59"/>
        <end position="71"/>
    </location>
</feature>
<name>V9FAN8_PHYNI</name>
<feature type="region of interest" description="Disordered" evidence="1">
    <location>
        <begin position="1"/>
        <end position="24"/>
    </location>
</feature>
<dbReference type="HOGENOM" id="CLU_2066073_0_0_1"/>
<dbReference type="EMBL" id="ANIZ01001263">
    <property type="protein sequence ID" value="ETI48505.1"/>
    <property type="molecule type" value="Genomic_DNA"/>
</dbReference>
<comment type="caution">
    <text evidence="2">The sequence shown here is derived from an EMBL/GenBank/DDBJ whole genome shotgun (WGS) entry which is preliminary data.</text>
</comment>
<reference evidence="2 3" key="1">
    <citation type="submission" date="2013-11" db="EMBL/GenBank/DDBJ databases">
        <title>The Genome Sequence of Phytophthora parasitica P1569.</title>
        <authorList>
            <consortium name="The Broad Institute Genomics Platform"/>
            <person name="Russ C."/>
            <person name="Tyler B."/>
            <person name="Panabieres F."/>
            <person name="Shan W."/>
            <person name="Tripathy S."/>
            <person name="Grunwald N."/>
            <person name="Machado M."/>
            <person name="Johnson C.S."/>
            <person name="Arredondo F."/>
            <person name="Hong C."/>
            <person name="Coffey M."/>
            <person name="Young S.K."/>
            <person name="Zeng Q."/>
            <person name="Gargeya S."/>
            <person name="Fitzgerald M."/>
            <person name="Abouelleil A."/>
            <person name="Alvarado L."/>
            <person name="Chapman S.B."/>
            <person name="Gainer-Dewar J."/>
            <person name="Goldberg J."/>
            <person name="Griggs A."/>
            <person name="Gujja S."/>
            <person name="Hansen M."/>
            <person name="Howarth C."/>
            <person name="Imamovic A."/>
            <person name="Ireland A."/>
            <person name="Larimer J."/>
            <person name="McCowan C."/>
            <person name="Murphy C."/>
            <person name="Pearson M."/>
            <person name="Poon T.W."/>
            <person name="Priest M."/>
            <person name="Roberts A."/>
            <person name="Saif S."/>
            <person name="Shea T."/>
            <person name="Sykes S."/>
            <person name="Wortman J."/>
            <person name="Nusbaum C."/>
            <person name="Birren B."/>
        </authorList>
    </citation>
    <scope>NUCLEOTIDE SEQUENCE [LARGE SCALE GENOMIC DNA]</scope>
    <source>
        <strain evidence="2 3">P1569</strain>
    </source>
</reference>
<gene>
    <name evidence="2" type="ORF">F443_07464</name>
</gene>
<dbReference type="AlphaFoldDB" id="V9FAN8"/>